<name>A0A6J4KVG3_9BACT</name>
<feature type="compositionally biased region" description="Basic and acidic residues" evidence="1">
    <location>
        <begin position="33"/>
        <end position="53"/>
    </location>
</feature>
<gene>
    <name evidence="2" type="ORF">AVDCRST_MAG11-1761</name>
</gene>
<sequence>AGGCGAAWCRSGQCGARARDRRGGGACCTSPNRADRSRPRWRQRMERRSRGSAEPHVTCRRGPWAQRRCRSAASATRGGGAV</sequence>
<feature type="region of interest" description="Disordered" evidence="1">
    <location>
        <begin position="17"/>
        <end position="57"/>
    </location>
</feature>
<dbReference type="AlphaFoldDB" id="A0A6J4KVG3"/>
<evidence type="ECO:0000313" key="2">
    <source>
        <dbReference type="EMBL" id="CAA9315789.1"/>
    </source>
</evidence>
<feature type="non-terminal residue" evidence="2">
    <location>
        <position position="1"/>
    </location>
</feature>
<proteinExistence type="predicted"/>
<reference evidence="2" key="1">
    <citation type="submission" date="2020-02" db="EMBL/GenBank/DDBJ databases">
        <authorList>
            <person name="Meier V. D."/>
        </authorList>
    </citation>
    <scope>NUCLEOTIDE SEQUENCE</scope>
    <source>
        <strain evidence="2">AVDCRST_MAG11</strain>
    </source>
</reference>
<evidence type="ECO:0000256" key="1">
    <source>
        <dbReference type="SAM" id="MobiDB-lite"/>
    </source>
</evidence>
<dbReference type="EMBL" id="CADCTU010000402">
    <property type="protein sequence ID" value="CAA9315789.1"/>
    <property type="molecule type" value="Genomic_DNA"/>
</dbReference>
<feature type="non-terminal residue" evidence="2">
    <location>
        <position position="82"/>
    </location>
</feature>
<protein>
    <submittedName>
        <fullName evidence="2">Uncharacterized protein</fullName>
    </submittedName>
</protein>
<accession>A0A6J4KVG3</accession>
<organism evidence="2">
    <name type="scientific">uncultured Gemmatimonadaceae bacterium</name>
    <dbReference type="NCBI Taxonomy" id="246130"/>
    <lineage>
        <taxon>Bacteria</taxon>
        <taxon>Pseudomonadati</taxon>
        <taxon>Gemmatimonadota</taxon>
        <taxon>Gemmatimonadia</taxon>
        <taxon>Gemmatimonadales</taxon>
        <taxon>Gemmatimonadaceae</taxon>
        <taxon>environmental samples</taxon>
    </lineage>
</organism>